<evidence type="ECO:0000256" key="1">
    <source>
        <dbReference type="ARBA" id="ARBA00000365"/>
    </source>
</evidence>
<evidence type="ECO:0000256" key="8">
    <source>
        <dbReference type="ARBA" id="ARBA00023157"/>
    </source>
</evidence>
<evidence type="ECO:0000259" key="12">
    <source>
        <dbReference type="SMART" id="SM00872"/>
    </source>
</evidence>
<dbReference type="FunFam" id="1.20.1270.50:FF:000002">
    <property type="entry name" value="Alpha-mannosidase"/>
    <property type="match status" value="1"/>
</dbReference>
<dbReference type="GO" id="GO:0030246">
    <property type="term" value="F:carbohydrate binding"/>
    <property type="evidence" value="ECO:0007669"/>
    <property type="project" value="InterPro"/>
</dbReference>
<dbReference type="FunFam" id="2.70.98.30:FF:000003">
    <property type="entry name" value="Alpha-mannosidase"/>
    <property type="match status" value="1"/>
</dbReference>
<dbReference type="Gene3D" id="2.60.40.1360">
    <property type="match status" value="1"/>
</dbReference>
<comment type="cofactor">
    <cofactor evidence="11">
        <name>Zn(2+)</name>
        <dbReference type="ChEBI" id="CHEBI:29105"/>
    </cofactor>
    <text evidence="11">Binds 1 zinc ion per subunit.</text>
</comment>
<dbReference type="Proteomes" id="UP000291343">
    <property type="component" value="Unassembled WGS sequence"/>
</dbReference>
<proteinExistence type="inferred from homology"/>
<dbReference type="FunFam" id="2.60.40.1180:FF:000018">
    <property type="entry name" value="Alpha-mannosidase"/>
    <property type="match status" value="1"/>
</dbReference>
<evidence type="ECO:0000256" key="11">
    <source>
        <dbReference type="RuleBase" id="RU361199"/>
    </source>
</evidence>
<dbReference type="OrthoDB" id="2016903at2759"/>
<dbReference type="InterPro" id="IPR000602">
    <property type="entry name" value="Glyco_hydro_38_N"/>
</dbReference>
<dbReference type="InterPro" id="IPR015341">
    <property type="entry name" value="Glyco_hydro_38_cen"/>
</dbReference>
<dbReference type="InterPro" id="IPR037094">
    <property type="entry name" value="Glyco_hydro_38_cen_sf"/>
</dbReference>
<dbReference type="InterPro" id="IPR011013">
    <property type="entry name" value="Gal_mutarotase_sf_dom"/>
</dbReference>
<dbReference type="Pfam" id="PF21260">
    <property type="entry name" value="Laman-like_dom"/>
    <property type="match status" value="1"/>
</dbReference>
<keyword evidence="8" id="KW-1015">Disulfide bond</keyword>
<dbReference type="Gene3D" id="3.20.110.10">
    <property type="entry name" value="Glycoside hydrolase 38, N terminal domain"/>
    <property type="match status" value="1"/>
</dbReference>
<dbReference type="InParanoid" id="A0A482XLD3"/>
<dbReference type="InterPro" id="IPR050843">
    <property type="entry name" value="Glycosyl_Hydrlase_38"/>
</dbReference>
<keyword evidence="5" id="KW-0732">Signal</keyword>
<evidence type="ECO:0000256" key="10">
    <source>
        <dbReference type="ARBA" id="ARBA00023295"/>
    </source>
</evidence>
<reference evidence="13 14" key="1">
    <citation type="journal article" date="2017" name="Gigascience">
        <title>Genome sequence of the small brown planthopper, Laodelphax striatellus.</title>
        <authorList>
            <person name="Zhu J."/>
            <person name="Jiang F."/>
            <person name="Wang X."/>
            <person name="Yang P."/>
            <person name="Bao Y."/>
            <person name="Zhao W."/>
            <person name="Wang W."/>
            <person name="Lu H."/>
            <person name="Wang Q."/>
            <person name="Cui N."/>
            <person name="Li J."/>
            <person name="Chen X."/>
            <person name="Luo L."/>
            <person name="Yu J."/>
            <person name="Kang L."/>
            <person name="Cui F."/>
        </authorList>
    </citation>
    <scope>NUCLEOTIDE SEQUENCE [LARGE SCALE GENOMIC DNA]</scope>
    <source>
        <strain evidence="13">Lst14</strain>
    </source>
</reference>
<dbReference type="SMART" id="SM00872">
    <property type="entry name" value="Alpha-mann_mid"/>
    <property type="match status" value="1"/>
</dbReference>
<dbReference type="InterPro" id="IPR027291">
    <property type="entry name" value="Glyco_hydro_38_N_sf"/>
</dbReference>
<keyword evidence="4 11" id="KW-0479">Metal-binding</keyword>
<evidence type="ECO:0000256" key="7">
    <source>
        <dbReference type="ARBA" id="ARBA00022833"/>
    </source>
</evidence>
<dbReference type="InterPro" id="IPR011682">
    <property type="entry name" value="Glyco_hydro_38_C"/>
</dbReference>
<dbReference type="InterPro" id="IPR048534">
    <property type="entry name" value="Man2a1-like_dom"/>
</dbReference>
<dbReference type="PANTHER" id="PTHR11607:SF3">
    <property type="entry name" value="LYSOSOMAL ALPHA-MANNOSIDASE"/>
    <property type="match status" value="1"/>
</dbReference>
<evidence type="ECO:0000256" key="9">
    <source>
        <dbReference type="ARBA" id="ARBA00023180"/>
    </source>
</evidence>
<dbReference type="Pfam" id="PF07748">
    <property type="entry name" value="Glyco_hydro_38C"/>
    <property type="match status" value="1"/>
</dbReference>
<dbReference type="EMBL" id="QKKF02005865">
    <property type="protein sequence ID" value="RZF46632.1"/>
    <property type="molecule type" value="Genomic_DNA"/>
</dbReference>
<evidence type="ECO:0000256" key="2">
    <source>
        <dbReference type="ARBA" id="ARBA00009792"/>
    </source>
</evidence>
<dbReference type="InterPro" id="IPR013780">
    <property type="entry name" value="Glyco_hydro_b"/>
</dbReference>
<evidence type="ECO:0000256" key="6">
    <source>
        <dbReference type="ARBA" id="ARBA00022801"/>
    </source>
</evidence>
<evidence type="ECO:0000256" key="3">
    <source>
        <dbReference type="ARBA" id="ARBA00012752"/>
    </source>
</evidence>
<dbReference type="STRING" id="195883.A0A482XLD3"/>
<dbReference type="SUPFAM" id="SSF74650">
    <property type="entry name" value="Galactose mutarotase-like"/>
    <property type="match status" value="1"/>
</dbReference>
<protein>
    <recommendedName>
        <fullName evidence="3 11">Alpha-mannosidase</fullName>
        <ecNumber evidence="11">3.2.1.-</ecNumber>
    </recommendedName>
</protein>
<dbReference type="EC" id="3.2.1.-" evidence="11"/>
<sequence length="966" mass="109843">MLNVHLVPHTHDDVGWLKTLDEYYYGSKSEIQRAGVQYILDSVVEELLHDPNKRFIYVETAFFWKWWSEQHDHKRHQVKQLVNAGRLEFIGGAWAMNDEATTNYQSTIDQFTWGFRKLNDTFGDCGRPKIGWQIDPFGHSRELASMMAQFGFDGLLFGRLDYQDKANRLLHKQAEMIWHGSPTNLGSSADLFTSVLFNTYSPPPSFCFDLLCNDEPIVDDKKSPKYNAEERVQTFLKYVEKQRSSYDSNNILITMGDDFNFQSANSWYKNLDKLIRLVNEKQSNGSKINLLYSTPSCYVKSVNEDNLSLTTKDDDFFPYASDPNSFWTGYFTSRPTIKYFERKGNNFLQVCKQLYALTDLGPEDRGDLNALRSAMGVLQHHDAITGTEKQLVAFDYARILSEGIAQCELVVDAALRKIITQKKAAKDGESKLDDQFQTVTCPLLNISQCATTEDNKAFVVTVYNPLSKPVTHYVRLPVKDNLNYTVLCPMGKKQVTQLIPISDGVKRIPGRASKAGYELVFRAKNLPPLGFRSYYVSQNAKTDEDSAFAATQDNYVLGEKTVLGNHMSLSLTVDENGALSAASFGDRSVSLKQDIYYYAGAVGDNREFKNRSSGAYIFRPTGAEPILLSDNTKGSVKQYKGPIVEEVQIIYSDWVSQTIRKYEDEQYAEVNWVIGPIPIYDNIGKEIIVRYDTDIKSDKVFYTDSNGREMLKRVRDFRPTWQLQLTEKISGNYYPVTSKITIKDDKNQFSVLTDRAQGGSSLKDGQIELMVHRRLLHDDAFGVGEALNETAFGGIGLVAAGTHYLTLGLPSAEKFLAQRKLMDSWIFLTPTPNITFDQWQKSYKMEYSGLKGTVPSNVKILTLEPWKGRSLLIRLENIFENGEDELYSKEANVNLQDLFSAFKVVSAEETTLGANLLLKDLQRLKWKSQSNYIEKQGLSDQQTLTDFNVTLKPMQIRTFIVEVERV</sequence>
<evidence type="ECO:0000256" key="4">
    <source>
        <dbReference type="ARBA" id="ARBA00022723"/>
    </source>
</evidence>
<dbReference type="GO" id="GO:0046872">
    <property type="term" value="F:metal ion binding"/>
    <property type="evidence" value="ECO:0007669"/>
    <property type="project" value="UniProtKB-KW"/>
</dbReference>
<dbReference type="GO" id="GO:0004559">
    <property type="term" value="F:alpha-mannosidase activity"/>
    <property type="evidence" value="ECO:0007669"/>
    <property type="project" value="UniProtKB-EC"/>
</dbReference>
<keyword evidence="10 11" id="KW-0326">Glycosidase</keyword>
<feature type="domain" description="Glycoside hydrolase family 38 central" evidence="12">
    <location>
        <begin position="325"/>
        <end position="400"/>
    </location>
</feature>
<comment type="similarity">
    <text evidence="2 11">Belongs to the glycosyl hydrolase 38 family.</text>
</comment>
<dbReference type="SMR" id="A0A482XLD3"/>
<dbReference type="Pfam" id="PF09261">
    <property type="entry name" value="Alpha-mann_mid"/>
    <property type="match status" value="1"/>
</dbReference>
<dbReference type="InterPro" id="IPR011330">
    <property type="entry name" value="Glyco_hydro/deAcase_b/a-brl"/>
</dbReference>
<keyword evidence="14" id="KW-1185">Reference proteome</keyword>
<dbReference type="Pfam" id="PF17677">
    <property type="entry name" value="Glyco_hydro38C2"/>
    <property type="match status" value="1"/>
</dbReference>
<dbReference type="Pfam" id="PF01074">
    <property type="entry name" value="Glyco_hydro_38N"/>
    <property type="match status" value="1"/>
</dbReference>
<dbReference type="PANTHER" id="PTHR11607">
    <property type="entry name" value="ALPHA-MANNOSIDASE"/>
    <property type="match status" value="1"/>
</dbReference>
<gene>
    <name evidence="13" type="ORF">LSTR_LSTR014959</name>
</gene>
<dbReference type="InterPro" id="IPR041147">
    <property type="entry name" value="GH38_C"/>
</dbReference>
<comment type="catalytic activity">
    <reaction evidence="1">
        <text>Hydrolysis of terminal, non-reducing alpha-D-mannose residues in alpha-D-mannosides.</text>
        <dbReference type="EC" id="3.2.1.24"/>
    </reaction>
</comment>
<evidence type="ECO:0000313" key="14">
    <source>
        <dbReference type="Proteomes" id="UP000291343"/>
    </source>
</evidence>
<dbReference type="Gene3D" id="2.70.98.30">
    <property type="entry name" value="Golgi alpha-mannosidase II, domain 4"/>
    <property type="match status" value="1"/>
</dbReference>
<dbReference type="InterPro" id="IPR028995">
    <property type="entry name" value="Glyco_hydro_57/38_cen_sf"/>
</dbReference>
<evidence type="ECO:0000313" key="13">
    <source>
        <dbReference type="EMBL" id="RZF46632.1"/>
    </source>
</evidence>
<evidence type="ECO:0000256" key="5">
    <source>
        <dbReference type="ARBA" id="ARBA00022729"/>
    </source>
</evidence>
<dbReference type="Gene3D" id="2.60.40.1180">
    <property type="entry name" value="Golgi alpha-mannosidase II"/>
    <property type="match status" value="1"/>
</dbReference>
<name>A0A482XLD3_LAOST</name>
<dbReference type="FunCoup" id="A0A482XLD3">
    <property type="interactions" value="107"/>
</dbReference>
<keyword evidence="7 11" id="KW-0862">Zinc</keyword>
<organism evidence="13 14">
    <name type="scientific">Laodelphax striatellus</name>
    <name type="common">Small brown planthopper</name>
    <name type="synonym">Delphax striatella</name>
    <dbReference type="NCBI Taxonomy" id="195883"/>
    <lineage>
        <taxon>Eukaryota</taxon>
        <taxon>Metazoa</taxon>
        <taxon>Ecdysozoa</taxon>
        <taxon>Arthropoda</taxon>
        <taxon>Hexapoda</taxon>
        <taxon>Insecta</taxon>
        <taxon>Pterygota</taxon>
        <taxon>Neoptera</taxon>
        <taxon>Paraneoptera</taxon>
        <taxon>Hemiptera</taxon>
        <taxon>Auchenorrhyncha</taxon>
        <taxon>Fulgoroidea</taxon>
        <taxon>Delphacidae</taxon>
        <taxon>Criomorphinae</taxon>
        <taxon>Laodelphax</taxon>
    </lineage>
</organism>
<dbReference type="SUPFAM" id="SSF88713">
    <property type="entry name" value="Glycoside hydrolase/deacetylase"/>
    <property type="match status" value="1"/>
</dbReference>
<comment type="caution">
    <text evidence="13">The sequence shown here is derived from an EMBL/GenBank/DDBJ whole genome shotgun (WGS) entry which is preliminary data.</text>
</comment>
<dbReference type="FunFam" id="3.20.110.10:FF:000001">
    <property type="entry name" value="Alpha-mannosidase"/>
    <property type="match status" value="1"/>
</dbReference>
<dbReference type="AlphaFoldDB" id="A0A482XLD3"/>
<dbReference type="GO" id="GO:0006013">
    <property type="term" value="P:mannose metabolic process"/>
    <property type="evidence" value="ECO:0007669"/>
    <property type="project" value="InterPro"/>
</dbReference>
<dbReference type="SUPFAM" id="SSF88688">
    <property type="entry name" value="Families 57/38 glycoside transferase middle domain"/>
    <property type="match status" value="1"/>
</dbReference>
<keyword evidence="6 11" id="KW-0378">Hydrolase</keyword>
<dbReference type="GO" id="GO:0005764">
    <property type="term" value="C:lysosome"/>
    <property type="evidence" value="ECO:0007669"/>
    <property type="project" value="TreeGrafter"/>
</dbReference>
<dbReference type="CDD" id="cd10810">
    <property type="entry name" value="GH38N_AMII_LAM_like"/>
    <property type="match status" value="1"/>
</dbReference>
<dbReference type="Gene3D" id="1.20.1270.50">
    <property type="entry name" value="Glycoside hydrolase family 38, central domain"/>
    <property type="match status" value="2"/>
</dbReference>
<accession>A0A482XLD3</accession>
<dbReference type="FunFam" id="1.20.1270.50:FF:000003">
    <property type="entry name" value="Alpha-mannosidase"/>
    <property type="match status" value="1"/>
</dbReference>
<keyword evidence="9" id="KW-0325">Glycoprotein</keyword>